<gene>
    <name evidence="1" type="ORF">Glove_122g133</name>
</gene>
<protein>
    <submittedName>
        <fullName evidence="1">Uncharacterized protein</fullName>
    </submittedName>
</protein>
<accession>A0A397J2Z1</accession>
<dbReference type="EMBL" id="PQFF01000114">
    <property type="protein sequence ID" value="RHZ81302.1"/>
    <property type="molecule type" value="Genomic_DNA"/>
</dbReference>
<name>A0A397J2Z1_9GLOM</name>
<comment type="caution">
    <text evidence="1">The sequence shown here is derived from an EMBL/GenBank/DDBJ whole genome shotgun (WGS) entry which is preliminary data.</text>
</comment>
<evidence type="ECO:0000313" key="1">
    <source>
        <dbReference type="EMBL" id="RHZ81302.1"/>
    </source>
</evidence>
<keyword evidence="2" id="KW-1185">Reference proteome</keyword>
<dbReference type="OrthoDB" id="2406482at2759"/>
<evidence type="ECO:0000313" key="2">
    <source>
        <dbReference type="Proteomes" id="UP000266861"/>
    </source>
</evidence>
<sequence length="115" mass="13086">MKKDIKKIGNNLASIKKSNIPKEPTLALNQLQIWAHLETAEDEFSKIFLVSELQWLIWAFGDISGNKRKKELVPLILNHLKKDIYDISSAINKDFCNFSEIIFLAKVIGVTNCNA</sequence>
<organism evidence="1 2">
    <name type="scientific">Diversispora epigaea</name>
    <dbReference type="NCBI Taxonomy" id="1348612"/>
    <lineage>
        <taxon>Eukaryota</taxon>
        <taxon>Fungi</taxon>
        <taxon>Fungi incertae sedis</taxon>
        <taxon>Mucoromycota</taxon>
        <taxon>Glomeromycotina</taxon>
        <taxon>Glomeromycetes</taxon>
        <taxon>Diversisporales</taxon>
        <taxon>Diversisporaceae</taxon>
        <taxon>Diversispora</taxon>
    </lineage>
</organism>
<dbReference type="AlphaFoldDB" id="A0A397J2Z1"/>
<proteinExistence type="predicted"/>
<reference evidence="1 2" key="1">
    <citation type="submission" date="2018-08" db="EMBL/GenBank/DDBJ databases">
        <title>Genome and evolution of the arbuscular mycorrhizal fungus Diversispora epigaea (formerly Glomus versiforme) and its bacterial endosymbionts.</title>
        <authorList>
            <person name="Sun X."/>
            <person name="Fei Z."/>
            <person name="Harrison M."/>
        </authorList>
    </citation>
    <scope>NUCLEOTIDE SEQUENCE [LARGE SCALE GENOMIC DNA]</scope>
    <source>
        <strain evidence="1 2">IT104</strain>
    </source>
</reference>
<dbReference type="Proteomes" id="UP000266861">
    <property type="component" value="Unassembled WGS sequence"/>
</dbReference>